<dbReference type="Gene3D" id="3.80.10.10">
    <property type="entry name" value="Ribonuclease Inhibitor"/>
    <property type="match status" value="1"/>
</dbReference>
<dbReference type="AlphaFoldDB" id="A0A4Z1P9V3"/>
<name>A0A4Z1P9V3_9PEZI</name>
<feature type="compositionally biased region" description="Low complexity" evidence="1">
    <location>
        <begin position="16"/>
        <end position="36"/>
    </location>
</feature>
<dbReference type="STRING" id="86259.A0A4Z1P9V3"/>
<dbReference type="Proteomes" id="UP000298493">
    <property type="component" value="Unassembled WGS sequence"/>
</dbReference>
<keyword evidence="3" id="KW-1185">Reference proteome</keyword>
<evidence type="ECO:0008006" key="4">
    <source>
        <dbReference type="Google" id="ProtNLM"/>
    </source>
</evidence>
<protein>
    <recommendedName>
        <fullName evidence="4">F-box domain-containing protein</fullName>
    </recommendedName>
</protein>
<evidence type="ECO:0000313" key="3">
    <source>
        <dbReference type="Proteomes" id="UP000298493"/>
    </source>
</evidence>
<reference evidence="2 3" key="1">
    <citation type="submission" date="2019-04" db="EMBL/GenBank/DDBJ databases">
        <title>High contiguity whole genome sequence and gene annotation resource for two Venturia nashicola isolates.</title>
        <authorList>
            <person name="Prokchorchik M."/>
            <person name="Won K."/>
            <person name="Lee Y."/>
            <person name="Choi E.D."/>
            <person name="Segonzac C."/>
            <person name="Sohn K.H."/>
        </authorList>
    </citation>
    <scope>NUCLEOTIDE SEQUENCE [LARGE SCALE GENOMIC DNA]</scope>
    <source>
        <strain evidence="2 3">PRI2</strain>
    </source>
</reference>
<dbReference type="EMBL" id="SNSC02000014">
    <property type="protein sequence ID" value="TID18226.1"/>
    <property type="molecule type" value="Genomic_DNA"/>
</dbReference>
<proteinExistence type="predicted"/>
<dbReference type="InterPro" id="IPR032675">
    <property type="entry name" value="LRR_dom_sf"/>
</dbReference>
<evidence type="ECO:0000313" key="2">
    <source>
        <dbReference type="EMBL" id="TID18226.1"/>
    </source>
</evidence>
<sequence length="643" mass="71759">MEAPAYPPKRNSPQTASGSNRISNSSSTSPTSGSAIFAKPTSNSNGKTHDRRSSVPETILDRTGPNGRRSVPPAFAVGKGNQNEREMPPTYILATSPVAIQGDYKRMKQLPLGLILMIVGFLDDIGDIARVTRASKLLYYLTLPKLYERVTLHSYPEIRYKDGRAEGFGSGSPFSMALDGLVSRNIGGYVRELILEGVWKEVGLEEFEKGRVPDNTMMLNIVVKAALDRMEKLESFCWKLNSKPLRTIYQGLGARTTLQSLTISFPSNRIPRPTVLMPGIPTLKSLHLINIDPLCYPDDPSLLFLQSKELSSLKLEWSPRMRREKEPSITLQQLFARCVRANYKIPLKHVGMKNLYCRKESEMEQAFDTMQLESVHFINCVDPTDQATVFIDRTWTMANTPIESTMRNMKELRIDRLDVHSAQPFGGFEGFEGIYLVSPDGPPKALTQSSGDGTSNMGIGNGFASAGASPTPSTPSATEYSRTMVASGSSYIASITTRHGPTLRKLLLSNLWAISASVVLGIVKACPNLEQLGLCIENNDVEVLSQSMPYLKNLKALRILVKEHDETYRRIEEIGDEMHCYSLGQKCAKEEFLNLRWLGVGPKIYELRELIVEEGKRDRRVVRVARLEDVRHVEIWGLDNLDL</sequence>
<organism evidence="2 3">
    <name type="scientific">Venturia nashicola</name>
    <dbReference type="NCBI Taxonomy" id="86259"/>
    <lineage>
        <taxon>Eukaryota</taxon>
        <taxon>Fungi</taxon>
        <taxon>Dikarya</taxon>
        <taxon>Ascomycota</taxon>
        <taxon>Pezizomycotina</taxon>
        <taxon>Dothideomycetes</taxon>
        <taxon>Pleosporomycetidae</taxon>
        <taxon>Venturiales</taxon>
        <taxon>Venturiaceae</taxon>
        <taxon>Venturia</taxon>
    </lineage>
</organism>
<comment type="caution">
    <text evidence="2">The sequence shown here is derived from an EMBL/GenBank/DDBJ whole genome shotgun (WGS) entry which is preliminary data.</text>
</comment>
<evidence type="ECO:0000256" key="1">
    <source>
        <dbReference type="SAM" id="MobiDB-lite"/>
    </source>
</evidence>
<gene>
    <name evidence="2" type="ORF">E6O75_ATG06302</name>
</gene>
<accession>A0A4Z1P9V3</accession>
<feature type="region of interest" description="Disordered" evidence="1">
    <location>
        <begin position="1"/>
        <end position="85"/>
    </location>
</feature>
<dbReference type="SUPFAM" id="SSF52047">
    <property type="entry name" value="RNI-like"/>
    <property type="match status" value="1"/>
</dbReference>